<protein>
    <submittedName>
        <fullName evidence="4">Pilus assembly protein</fullName>
    </submittedName>
</protein>
<evidence type="ECO:0000256" key="1">
    <source>
        <dbReference type="SAM" id="MobiDB-lite"/>
    </source>
</evidence>
<dbReference type="OrthoDB" id="4335656at2"/>
<keyword evidence="5" id="KW-1185">Reference proteome</keyword>
<feature type="compositionally biased region" description="Low complexity" evidence="1">
    <location>
        <begin position="14"/>
        <end position="24"/>
    </location>
</feature>
<evidence type="ECO:0000259" key="3">
    <source>
        <dbReference type="Pfam" id="PF07811"/>
    </source>
</evidence>
<accession>A0A4R4TIK7</accession>
<reference evidence="4 5" key="1">
    <citation type="submission" date="2019-03" db="EMBL/GenBank/DDBJ databases">
        <title>Draft genome sequences of novel Actinobacteria.</title>
        <authorList>
            <person name="Sahin N."/>
            <person name="Ay H."/>
            <person name="Saygin H."/>
        </authorList>
    </citation>
    <scope>NUCLEOTIDE SEQUENCE [LARGE SCALE GENOMIC DNA]</scope>
    <source>
        <strain evidence="4 5">DSM 41900</strain>
    </source>
</reference>
<feature type="region of interest" description="Disordered" evidence="1">
    <location>
        <begin position="1"/>
        <end position="31"/>
    </location>
</feature>
<dbReference type="Pfam" id="PF07811">
    <property type="entry name" value="TadE"/>
    <property type="match status" value="1"/>
</dbReference>
<feature type="transmembrane region" description="Helical" evidence="2">
    <location>
        <begin position="42"/>
        <end position="67"/>
    </location>
</feature>
<dbReference type="Proteomes" id="UP000295345">
    <property type="component" value="Unassembled WGS sequence"/>
</dbReference>
<evidence type="ECO:0000256" key="2">
    <source>
        <dbReference type="SAM" id="Phobius"/>
    </source>
</evidence>
<feature type="domain" description="TadE-like" evidence="3">
    <location>
        <begin position="36"/>
        <end position="78"/>
    </location>
</feature>
<organism evidence="4 5">
    <name type="scientific">Streptomyces hainanensis</name>
    <dbReference type="NCBI Taxonomy" id="402648"/>
    <lineage>
        <taxon>Bacteria</taxon>
        <taxon>Bacillati</taxon>
        <taxon>Actinomycetota</taxon>
        <taxon>Actinomycetes</taxon>
        <taxon>Kitasatosporales</taxon>
        <taxon>Streptomycetaceae</taxon>
        <taxon>Streptomyces</taxon>
    </lineage>
</organism>
<sequence>MTAPGFGPGPSRSAPTGAPEPAAARPRRRRGRGDAGVTAVEFVGWVPLLLIVALAALQLGVAGYAALQAGSAARAAARTAAQEEIAARAESNGRAAMSGFFAERTSFAITHCGDEATATASVSVPSVIPFLQNIGNASRTVTMPCD</sequence>
<gene>
    <name evidence="4" type="ORF">E1283_13460</name>
</gene>
<dbReference type="InterPro" id="IPR012495">
    <property type="entry name" value="TadE-like_dom"/>
</dbReference>
<proteinExistence type="predicted"/>
<dbReference type="AlphaFoldDB" id="A0A4R4TIK7"/>
<comment type="caution">
    <text evidence="4">The sequence shown here is derived from an EMBL/GenBank/DDBJ whole genome shotgun (WGS) entry which is preliminary data.</text>
</comment>
<keyword evidence="2" id="KW-1133">Transmembrane helix</keyword>
<keyword evidence="2" id="KW-0472">Membrane</keyword>
<dbReference type="EMBL" id="SMKI01000119">
    <property type="protein sequence ID" value="TDC75102.1"/>
    <property type="molecule type" value="Genomic_DNA"/>
</dbReference>
<evidence type="ECO:0000313" key="5">
    <source>
        <dbReference type="Proteomes" id="UP000295345"/>
    </source>
</evidence>
<keyword evidence="2" id="KW-0812">Transmembrane</keyword>
<name>A0A4R4TIK7_9ACTN</name>
<evidence type="ECO:0000313" key="4">
    <source>
        <dbReference type="EMBL" id="TDC75102.1"/>
    </source>
</evidence>